<keyword evidence="12 16" id="KW-0119">Carbohydrate metabolism</keyword>
<keyword evidence="5 18" id="KW-0732">Signal</keyword>
<keyword evidence="10 16" id="KW-1015">Disulfide bond</keyword>
<evidence type="ECO:0000256" key="2">
    <source>
        <dbReference type="ARBA" id="ARBA00004613"/>
    </source>
</evidence>
<keyword evidence="8" id="KW-0186">Copper</keyword>
<evidence type="ECO:0000256" key="14">
    <source>
        <dbReference type="ARBA" id="ARBA00044502"/>
    </source>
</evidence>
<name>K1WP86_MARBU</name>
<keyword evidence="7" id="KW-0560">Oxidoreductase</keyword>
<evidence type="ECO:0000256" key="4">
    <source>
        <dbReference type="ARBA" id="ARBA00022723"/>
    </source>
</evidence>
<evidence type="ECO:0000256" key="13">
    <source>
        <dbReference type="ARBA" id="ARBA00023326"/>
    </source>
</evidence>
<feature type="domain" description="Auxiliary Activity family 9 catalytic" evidence="19">
    <location>
        <begin position="20"/>
        <end position="229"/>
    </location>
</feature>
<dbReference type="InterPro" id="IPR049892">
    <property type="entry name" value="AA9"/>
</dbReference>
<dbReference type="STRING" id="1072389.K1WP86"/>
<evidence type="ECO:0000256" key="6">
    <source>
        <dbReference type="ARBA" id="ARBA00023001"/>
    </source>
</evidence>
<evidence type="ECO:0000256" key="17">
    <source>
        <dbReference type="SAM" id="MobiDB-lite"/>
    </source>
</evidence>
<feature type="region of interest" description="Disordered" evidence="17">
    <location>
        <begin position="245"/>
        <end position="349"/>
    </location>
</feature>
<protein>
    <recommendedName>
        <fullName evidence="16">AA9 family lytic polysaccharide monooxygenase</fullName>
        <ecNumber evidence="16">1.14.99.56</ecNumber>
    </recommendedName>
    <alternativeName>
        <fullName evidence="16">Endo-beta-1,4-glucanase</fullName>
    </alternativeName>
    <alternativeName>
        <fullName evidence="16">Glycosyl hydrolase 61 family protein</fullName>
    </alternativeName>
</protein>
<feature type="compositionally biased region" description="Low complexity" evidence="17">
    <location>
        <begin position="263"/>
        <end position="285"/>
    </location>
</feature>
<dbReference type="CDD" id="cd21175">
    <property type="entry name" value="LPMO_AA9"/>
    <property type="match status" value="1"/>
</dbReference>
<evidence type="ECO:0000256" key="10">
    <source>
        <dbReference type="ARBA" id="ARBA00023157"/>
    </source>
</evidence>
<evidence type="ECO:0000256" key="11">
    <source>
        <dbReference type="ARBA" id="ARBA00023180"/>
    </source>
</evidence>
<evidence type="ECO:0000256" key="18">
    <source>
        <dbReference type="SAM" id="SignalP"/>
    </source>
</evidence>
<dbReference type="EMBL" id="JH921444">
    <property type="protein sequence ID" value="EKD14766.1"/>
    <property type="molecule type" value="Genomic_DNA"/>
</dbReference>
<feature type="compositionally biased region" description="Low complexity" evidence="17">
    <location>
        <begin position="305"/>
        <end position="325"/>
    </location>
</feature>
<evidence type="ECO:0000256" key="12">
    <source>
        <dbReference type="ARBA" id="ARBA00023277"/>
    </source>
</evidence>
<evidence type="ECO:0000256" key="5">
    <source>
        <dbReference type="ARBA" id="ARBA00022729"/>
    </source>
</evidence>
<evidence type="ECO:0000259" key="19">
    <source>
        <dbReference type="Pfam" id="PF03443"/>
    </source>
</evidence>
<evidence type="ECO:0000256" key="7">
    <source>
        <dbReference type="ARBA" id="ARBA00023002"/>
    </source>
</evidence>
<feature type="chain" id="PRO_5003854872" description="AA9 family lytic polysaccharide monooxygenase" evidence="18">
    <location>
        <begin position="20"/>
        <end position="349"/>
    </location>
</feature>
<keyword evidence="9" id="KW-0503">Monooxygenase</keyword>
<dbReference type="OrthoDB" id="3238762at2759"/>
<organism evidence="20 21">
    <name type="scientific">Marssonina brunnea f. sp. multigermtubi (strain MB_m1)</name>
    <name type="common">Marssonina leaf spot fungus</name>
    <dbReference type="NCBI Taxonomy" id="1072389"/>
    <lineage>
        <taxon>Eukaryota</taxon>
        <taxon>Fungi</taxon>
        <taxon>Dikarya</taxon>
        <taxon>Ascomycota</taxon>
        <taxon>Pezizomycotina</taxon>
        <taxon>Leotiomycetes</taxon>
        <taxon>Helotiales</taxon>
        <taxon>Drepanopezizaceae</taxon>
        <taxon>Drepanopeziza</taxon>
    </lineage>
</organism>
<comment type="catalytic activity">
    <reaction evidence="15 16">
        <text>[(1-&gt;4)-beta-D-glucosyl]n+m + reduced acceptor + O2 = 4-dehydro-beta-D-glucosyl-[(1-&gt;4)-beta-D-glucosyl]n-1 + [(1-&gt;4)-beta-D-glucosyl]m + acceptor + H2O.</text>
        <dbReference type="EC" id="1.14.99.56"/>
    </reaction>
</comment>
<evidence type="ECO:0000256" key="9">
    <source>
        <dbReference type="ARBA" id="ARBA00023033"/>
    </source>
</evidence>
<keyword evidence="4" id="KW-0479">Metal-binding</keyword>
<keyword evidence="11" id="KW-0325">Glycoprotein</keyword>
<proteinExistence type="inferred from homology"/>
<keyword evidence="13 16" id="KW-0624">Polysaccharide degradation</keyword>
<sequence>MKSFAPAAVLLASAQTVLGHAIWQQLWVDDVDQVSTCVRMPGSNSPITDVTSPDMACNAGTAGVAGMCAITAGQKVTVEMHQHASRACTEEAIGGAHRGPTIVYMAAVTDATTADPTTAKWFKVFEEGYNSATQEWADASLPSHVMTLNANCGKKDFIVPTDIAPGDYLIRAEQIALHAAGSSDGAQFYMSCYQVNVQGTGTAAPDGVSFPGAYAATDAGILINIYQTLDDYIIPGPELYGGGAAGGAPAGNGTKTETTPVDSTPAEPAEPVATPPTTVVDSTPAKTAESAEPVATYPTTVPDEVPSAPASSTTEPPSSPVETPAQVPAGGEEEKDEEKDEEEEEETCD</sequence>
<dbReference type="Proteomes" id="UP000006753">
    <property type="component" value="Unassembled WGS sequence"/>
</dbReference>
<dbReference type="PANTHER" id="PTHR33353:SF9">
    <property type="entry name" value="ENDOGLUCANASE II"/>
    <property type="match status" value="1"/>
</dbReference>
<dbReference type="GO" id="GO:0008810">
    <property type="term" value="F:cellulase activity"/>
    <property type="evidence" value="ECO:0007669"/>
    <property type="project" value="UniProtKB-UniRule"/>
</dbReference>
<dbReference type="PANTHER" id="PTHR33353">
    <property type="entry name" value="PUTATIVE (AFU_ORTHOLOGUE AFUA_1G12560)-RELATED"/>
    <property type="match status" value="1"/>
</dbReference>
<dbReference type="GO" id="GO:0005576">
    <property type="term" value="C:extracellular region"/>
    <property type="evidence" value="ECO:0007669"/>
    <property type="project" value="UniProtKB-SubCell"/>
</dbReference>
<dbReference type="GO" id="GO:0004497">
    <property type="term" value="F:monooxygenase activity"/>
    <property type="evidence" value="ECO:0007669"/>
    <property type="project" value="UniProtKB-KW"/>
</dbReference>
<evidence type="ECO:0000256" key="3">
    <source>
        <dbReference type="ARBA" id="ARBA00022525"/>
    </source>
</evidence>
<keyword evidence="20" id="KW-0378">Hydrolase</keyword>
<comment type="cofactor">
    <cofactor evidence="1">
        <name>Cu(2+)</name>
        <dbReference type="ChEBI" id="CHEBI:29036"/>
    </cofactor>
</comment>
<keyword evidence="6 16" id="KW-0136">Cellulose degradation</keyword>
<feature type="signal peptide" evidence="18">
    <location>
        <begin position="1"/>
        <end position="19"/>
    </location>
</feature>
<dbReference type="GO" id="GO:0030248">
    <property type="term" value="F:cellulose binding"/>
    <property type="evidence" value="ECO:0007669"/>
    <property type="project" value="UniProtKB-UniRule"/>
</dbReference>
<comment type="function">
    <text evidence="16">Lytic polysaccharide monooxygenase (LMPO) that depolymerizes crystalline and amorphous polysaccharides via the oxidation of scissile alpha- or beta-(1-4)-glycosidic bonds, yielding C1 and/or C4 oxidation products. Catalysis by LPMOs requires the reduction of the active-site copper from Cu(II) to Cu(I) by a reducing agent and H(2)O(2) or O(2) as a cosubstrate.</text>
</comment>
<dbReference type="GO" id="GO:0046872">
    <property type="term" value="F:metal ion binding"/>
    <property type="evidence" value="ECO:0007669"/>
    <property type="project" value="UniProtKB-KW"/>
</dbReference>
<accession>K1WP86</accession>
<evidence type="ECO:0000256" key="8">
    <source>
        <dbReference type="ARBA" id="ARBA00023008"/>
    </source>
</evidence>
<feature type="compositionally biased region" description="Acidic residues" evidence="17">
    <location>
        <begin position="331"/>
        <end position="349"/>
    </location>
</feature>
<dbReference type="InParanoid" id="K1WP86"/>
<dbReference type="HOGENOM" id="CLU_031730_0_1_1"/>
<dbReference type="eggNOG" id="ENOG502QRTW">
    <property type="taxonomic scope" value="Eukaryota"/>
</dbReference>
<gene>
    <name evidence="20" type="ORF">MBM_06977</name>
</gene>
<keyword evidence="3 16" id="KW-0964">Secreted</keyword>
<evidence type="ECO:0000313" key="20">
    <source>
        <dbReference type="EMBL" id="EKD14766.1"/>
    </source>
</evidence>
<keyword evidence="21" id="KW-1185">Reference proteome</keyword>
<evidence type="ECO:0000256" key="16">
    <source>
        <dbReference type="RuleBase" id="RU368122"/>
    </source>
</evidence>
<comment type="similarity">
    <text evidence="14">Belongs to the polysaccharide monooxygenase AA9 family.</text>
</comment>
<evidence type="ECO:0000256" key="1">
    <source>
        <dbReference type="ARBA" id="ARBA00001973"/>
    </source>
</evidence>
<reference evidence="20 21" key="1">
    <citation type="journal article" date="2012" name="BMC Genomics">
        <title>Sequencing the genome of Marssonina brunnea reveals fungus-poplar co-evolution.</title>
        <authorList>
            <person name="Zhu S."/>
            <person name="Cao Y.-Z."/>
            <person name="Jiang C."/>
            <person name="Tan B.-Y."/>
            <person name="Wang Z."/>
            <person name="Feng S."/>
            <person name="Zhang L."/>
            <person name="Su X.-H."/>
            <person name="Brejova B."/>
            <person name="Vinar T."/>
            <person name="Xu M."/>
            <person name="Wang M.-X."/>
            <person name="Zhang S.-G."/>
            <person name="Huang M.-R."/>
            <person name="Wu R."/>
            <person name="Zhou Y."/>
        </authorList>
    </citation>
    <scope>NUCLEOTIDE SEQUENCE [LARGE SCALE GENOMIC DNA]</scope>
    <source>
        <strain evidence="20 21">MB_m1</strain>
    </source>
</reference>
<dbReference type="InterPro" id="IPR005103">
    <property type="entry name" value="AA9_LPMO"/>
</dbReference>
<dbReference type="OMA" id="HQQIGDR"/>
<dbReference type="Pfam" id="PF03443">
    <property type="entry name" value="AA9"/>
    <property type="match status" value="1"/>
</dbReference>
<evidence type="ECO:0000256" key="15">
    <source>
        <dbReference type="ARBA" id="ARBA00045077"/>
    </source>
</evidence>
<dbReference type="EC" id="1.14.99.56" evidence="16"/>
<dbReference type="GO" id="GO:0030245">
    <property type="term" value="P:cellulose catabolic process"/>
    <property type="evidence" value="ECO:0007669"/>
    <property type="project" value="UniProtKB-UniRule"/>
</dbReference>
<dbReference type="KEGG" id="mbe:MBM_06977"/>
<evidence type="ECO:0000313" key="21">
    <source>
        <dbReference type="Proteomes" id="UP000006753"/>
    </source>
</evidence>
<comment type="subcellular location">
    <subcellularLocation>
        <location evidence="2 16">Secreted</location>
    </subcellularLocation>
</comment>
<comment type="domain">
    <text evidence="16">Has a modular structure: an endo-beta-1,4-glucanase catalytic module at the N-terminus, a linker rich in serines and threonines, and a C-terminal carbohydrate-binding module (CBM).</text>
</comment>
<dbReference type="AlphaFoldDB" id="K1WP86"/>
<dbReference type="Gene3D" id="2.70.50.70">
    <property type="match status" value="1"/>
</dbReference>